<protein>
    <submittedName>
        <fullName evidence="1">Methyltransferase, TIGR04325 family</fullName>
        <ecNumber evidence="1">2.1.1.-</ecNumber>
    </submittedName>
</protein>
<keyword evidence="1" id="KW-0489">Methyltransferase</keyword>
<comment type="caution">
    <text evidence="1">The sequence shown here is derived from an EMBL/GenBank/DDBJ whole genome shotgun (WGS) entry which is preliminary data.</text>
</comment>
<dbReference type="EMBL" id="WMBQ01000002">
    <property type="protein sequence ID" value="MTD96193.1"/>
    <property type="molecule type" value="Genomic_DNA"/>
</dbReference>
<dbReference type="InterPro" id="IPR027612">
    <property type="entry name" value="Put_MTase_LIC12133"/>
</dbReference>
<proteinExistence type="predicted"/>
<sequence length="305" mass="33456">MAARLDHMAPNWQRDLSSAPGILPRPLYRYLWIEAPHCLPRLCQQWYRGSTLDPRGLAMPASYVAALKAAATPMLLGLARAPFRANETSYAAESLAEVVYRKTRALDRRSIPNMPGAERTLLAASLAAARCAARPLRVIDLGGACGVHYAVAQLLKFPLRWAVVESPAMATRAADLASDELNFFSDIRTANDWLGGVDLLFSSGTLQYMSKPIEALSLTLSLSPPVVVWTRMALVEDGRSVTKTQKSWLSENGHGSMPPGLKDGMVSYPITKLPRSDFLRAHADYELLVEFGAPSAGFIFVRRDN</sequence>
<dbReference type="AlphaFoldDB" id="A0A6I3KNY1"/>
<keyword evidence="1" id="KW-0808">Transferase</keyword>
<gene>
    <name evidence="1" type="ORF">GIW81_17785</name>
</gene>
<name>A0A6I3KNY1_9HYPH</name>
<evidence type="ECO:0000313" key="1">
    <source>
        <dbReference type="EMBL" id="MTD96193.1"/>
    </source>
</evidence>
<evidence type="ECO:0000313" key="2">
    <source>
        <dbReference type="Proteomes" id="UP000440694"/>
    </source>
</evidence>
<dbReference type="GO" id="GO:0032259">
    <property type="term" value="P:methylation"/>
    <property type="evidence" value="ECO:0007669"/>
    <property type="project" value="UniProtKB-KW"/>
</dbReference>
<dbReference type="EC" id="2.1.1.-" evidence="1"/>
<reference evidence="1 2" key="1">
    <citation type="submission" date="2019-11" db="EMBL/GenBank/DDBJ databases">
        <title>Identification of a novel strain.</title>
        <authorList>
            <person name="Xu Q."/>
            <person name="Wang G."/>
        </authorList>
    </citation>
    <scope>NUCLEOTIDE SEQUENCE [LARGE SCALE GENOMIC DNA]</scope>
    <source>
        <strain evidence="2">xq</strain>
    </source>
</reference>
<organism evidence="1 2">
    <name type="scientific">Hyphomicrobium album</name>
    <dbReference type="NCBI Taxonomy" id="2665159"/>
    <lineage>
        <taxon>Bacteria</taxon>
        <taxon>Pseudomonadati</taxon>
        <taxon>Pseudomonadota</taxon>
        <taxon>Alphaproteobacteria</taxon>
        <taxon>Hyphomicrobiales</taxon>
        <taxon>Hyphomicrobiaceae</taxon>
        <taxon>Hyphomicrobium</taxon>
    </lineage>
</organism>
<keyword evidence="2" id="KW-1185">Reference proteome</keyword>
<accession>A0A6I3KNY1</accession>
<dbReference type="Proteomes" id="UP000440694">
    <property type="component" value="Unassembled WGS sequence"/>
</dbReference>
<dbReference type="GO" id="GO:0008168">
    <property type="term" value="F:methyltransferase activity"/>
    <property type="evidence" value="ECO:0007669"/>
    <property type="project" value="UniProtKB-KW"/>
</dbReference>
<dbReference type="NCBIfam" id="TIGR04325">
    <property type="entry name" value="MTase_LIC12133"/>
    <property type="match status" value="1"/>
</dbReference>